<evidence type="ECO:0000259" key="4">
    <source>
        <dbReference type="Pfam" id="PF13439"/>
    </source>
</evidence>
<dbReference type="GO" id="GO:0016757">
    <property type="term" value="F:glycosyltransferase activity"/>
    <property type="evidence" value="ECO:0007669"/>
    <property type="project" value="InterPro"/>
</dbReference>
<keyword evidence="1" id="KW-0328">Glycosyltransferase</keyword>
<accession>A0AAU7ZND0</accession>
<dbReference type="EMBL" id="CP132942">
    <property type="protein sequence ID" value="XCB32452.1"/>
    <property type="molecule type" value="Genomic_DNA"/>
</dbReference>
<sequence>MVVFSLYPADPRPRRALDALIKEGMEIDLICEGNQSSTRRELLHNLEVVRIPIKHYRGGALSYAYQYSAFILASAAILALRSFRRRYDLVYVHNMPDILILSALLPKLFGAKVILDQHDPMPELMQTIFNLNEESLGVCMIRRLEKWSIARADLVITVNMACRRIFSERSCSPTKIGVVMNSPDSKLFPYRSARSYPAPTHDRPFIIMYHGSLVERNGLELAVDALAYLFKTIPRATLRIYGLSTPYLEQVMNKVRSFGLESNVYYRGVKKLEELAHEIEDCDVGIIPNQRNAFTEINTPTRIFEYLALGKPVIAPLTPGIQDYFDANSLLFFEPGDPKELAKTIEYAATHTAEIAAVAERGQQVYLAHTWQQEKETLVGLVVGLIRENA</sequence>
<dbReference type="CDD" id="cd03794">
    <property type="entry name" value="GT4_WbuB-like"/>
    <property type="match status" value="1"/>
</dbReference>
<evidence type="ECO:0000313" key="5">
    <source>
        <dbReference type="EMBL" id="XCB32452.1"/>
    </source>
</evidence>
<dbReference type="InterPro" id="IPR028098">
    <property type="entry name" value="Glyco_trans_4-like_N"/>
</dbReference>
<dbReference type="Gene3D" id="3.40.50.2000">
    <property type="entry name" value="Glycogen Phosphorylase B"/>
    <property type="match status" value="2"/>
</dbReference>
<dbReference type="AlphaFoldDB" id="A0AAU7ZND0"/>
<proteinExistence type="predicted"/>
<protein>
    <submittedName>
        <fullName evidence="5">Glycosyltransferase family 4 protein</fullName>
    </submittedName>
</protein>
<dbReference type="Pfam" id="PF13439">
    <property type="entry name" value="Glyco_transf_4"/>
    <property type="match status" value="1"/>
</dbReference>
<dbReference type="KEGG" id="tpsc:RBB77_18710"/>
<name>A0AAU7ZND0_9BACT</name>
<evidence type="ECO:0000259" key="3">
    <source>
        <dbReference type="Pfam" id="PF00534"/>
    </source>
</evidence>
<reference evidence="5" key="1">
    <citation type="submission" date="2023-08" db="EMBL/GenBank/DDBJ databases">
        <authorList>
            <person name="Messyasz A."/>
            <person name="Mannisto M.K."/>
            <person name="Kerkhof L.J."/>
            <person name="Haggblom M."/>
        </authorList>
    </citation>
    <scope>NUCLEOTIDE SEQUENCE</scope>
    <source>
        <strain evidence="5">X5P6</strain>
    </source>
</reference>
<keyword evidence="2" id="KW-0808">Transferase</keyword>
<reference evidence="5" key="2">
    <citation type="journal article" date="2024" name="Environ. Microbiol.">
        <title>Genome analysis and description of Tunturibacter gen. nov. expands the diversity of Terriglobia in tundra soils.</title>
        <authorList>
            <person name="Messyasz A."/>
            <person name="Mannisto M.K."/>
            <person name="Kerkhof L.J."/>
            <person name="Haggblom M.M."/>
        </authorList>
    </citation>
    <scope>NUCLEOTIDE SEQUENCE</scope>
    <source>
        <strain evidence="5">X5P6</strain>
    </source>
</reference>
<dbReference type="InterPro" id="IPR001296">
    <property type="entry name" value="Glyco_trans_1"/>
</dbReference>
<gene>
    <name evidence="5" type="ORF">RBB77_18710</name>
</gene>
<feature type="domain" description="Glycosyltransferase subfamily 4-like N-terminal" evidence="4">
    <location>
        <begin position="18"/>
        <end position="181"/>
    </location>
</feature>
<dbReference type="Pfam" id="PF00534">
    <property type="entry name" value="Glycos_transf_1"/>
    <property type="match status" value="1"/>
</dbReference>
<organism evidence="5">
    <name type="scientific">Tunturiibacter psychrotolerans</name>
    <dbReference type="NCBI Taxonomy" id="3069686"/>
    <lineage>
        <taxon>Bacteria</taxon>
        <taxon>Pseudomonadati</taxon>
        <taxon>Acidobacteriota</taxon>
        <taxon>Terriglobia</taxon>
        <taxon>Terriglobales</taxon>
        <taxon>Acidobacteriaceae</taxon>
        <taxon>Tunturiibacter</taxon>
    </lineage>
</organism>
<dbReference type="PANTHER" id="PTHR12526:SF629">
    <property type="entry name" value="TEICHURONIC ACID BIOSYNTHESIS GLYCOSYLTRANSFERASE TUAH-RELATED"/>
    <property type="match status" value="1"/>
</dbReference>
<evidence type="ECO:0000256" key="1">
    <source>
        <dbReference type="ARBA" id="ARBA00022676"/>
    </source>
</evidence>
<feature type="domain" description="Glycosyl transferase family 1" evidence="3">
    <location>
        <begin position="202"/>
        <end position="352"/>
    </location>
</feature>
<dbReference type="PANTHER" id="PTHR12526">
    <property type="entry name" value="GLYCOSYLTRANSFERASE"/>
    <property type="match status" value="1"/>
</dbReference>
<dbReference type="SUPFAM" id="SSF53756">
    <property type="entry name" value="UDP-Glycosyltransferase/glycogen phosphorylase"/>
    <property type="match status" value="1"/>
</dbReference>
<dbReference type="RefSeq" id="WP_353063300.1">
    <property type="nucleotide sequence ID" value="NZ_CP132942.1"/>
</dbReference>
<evidence type="ECO:0000256" key="2">
    <source>
        <dbReference type="ARBA" id="ARBA00022679"/>
    </source>
</evidence>